<feature type="transmembrane region" description="Helical" evidence="6">
    <location>
        <begin position="285"/>
        <end position="311"/>
    </location>
</feature>
<keyword evidence="3 6" id="KW-0812">Transmembrane</keyword>
<evidence type="ECO:0000256" key="2">
    <source>
        <dbReference type="ARBA" id="ARBA00022475"/>
    </source>
</evidence>
<evidence type="ECO:0000256" key="3">
    <source>
        <dbReference type="ARBA" id="ARBA00022692"/>
    </source>
</evidence>
<keyword evidence="4 6" id="KW-1133">Transmembrane helix</keyword>
<feature type="transmembrane region" description="Helical" evidence="6">
    <location>
        <begin position="106"/>
        <end position="126"/>
    </location>
</feature>
<dbReference type="Gene3D" id="1.20.81.30">
    <property type="entry name" value="Type II secretion system (T2SS), domain F"/>
    <property type="match status" value="1"/>
</dbReference>
<feature type="transmembrane region" description="Helical" evidence="6">
    <location>
        <begin position="6"/>
        <end position="27"/>
    </location>
</feature>
<keyword evidence="2" id="KW-1003">Cell membrane</keyword>
<feature type="transmembrane region" description="Helical" evidence="6">
    <location>
        <begin position="132"/>
        <end position="153"/>
    </location>
</feature>
<dbReference type="PANTHER" id="PTHR35007">
    <property type="entry name" value="INTEGRAL MEMBRANE PROTEIN-RELATED"/>
    <property type="match status" value="1"/>
</dbReference>
<dbReference type="OrthoDB" id="5952202at2"/>
<dbReference type="AlphaFoldDB" id="A0A4S2D049"/>
<sequence length="315" mass="34394">MTSTGYWIAALLLLAAGLALLGIRWFILGGHQQLTEAALQSALRPRDSAAATGAPAAAPSARQHGLAWLTAFGQRFSGSRIEKALLAPEDRLLLDQAGWHTSTGTAIFLGMRLVLAVVSLVVALTFSDSTGFNRVMLMLAALAFGILLPKFALRAWATRLRRRVSAELPLLIDLLRLLQGVGFSMDQSLQTLGDKLRNAIPVLGREIHQANIAYMHGRTRQQSLRRLSESFDDEDLRSLVQLIMQVHEHGGAVQEPLRQFSVRLREQRRSSLKEKVGKLSVKMTVVMMLTLLPALMLVLAGPAIIALATALTRIG</sequence>
<comment type="caution">
    <text evidence="8">The sequence shown here is derived from an EMBL/GenBank/DDBJ whole genome shotgun (WGS) entry which is preliminary data.</text>
</comment>
<protein>
    <submittedName>
        <fullName evidence="8">Type II secretion system F family protein</fullName>
    </submittedName>
</protein>
<dbReference type="Proteomes" id="UP000306631">
    <property type="component" value="Unassembled WGS sequence"/>
</dbReference>
<name>A0A4S2D049_STEMA</name>
<feature type="domain" description="Type II secretion system protein GspF" evidence="7">
    <location>
        <begin position="172"/>
        <end position="299"/>
    </location>
</feature>
<organism evidence="8 9">
    <name type="scientific">Stenotrophomonas maltophilia</name>
    <name type="common">Pseudomonas maltophilia</name>
    <name type="synonym">Xanthomonas maltophilia</name>
    <dbReference type="NCBI Taxonomy" id="40324"/>
    <lineage>
        <taxon>Bacteria</taxon>
        <taxon>Pseudomonadati</taxon>
        <taxon>Pseudomonadota</taxon>
        <taxon>Gammaproteobacteria</taxon>
        <taxon>Lysobacterales</taxon>
        <taxon>Lysobacteraceae</taxon>
        <taxon>Stenotrophomonas</taxon>
        <taxon>Stenotrophomonas maltophilia group</taxon>
    </lineage>
</organism>
<proteinExistence type="predicted"/>
<comment type="subcellular location">
    <subcellularLocation>
        <location evidence="1">Cell membrane</location>
        <topology evidence="1">Multi-pass membrane protein</topology>
    </subcellularLocation>
</comment>
<reference evidence="8 9" key="1">
    <citation type="submission" date="2019-04" db="EMBL/GenBank/DDBJ databases">
        <title>Microbes associate with the intestines of laboratory mice.</title>
        <authorList>
            <person name="Navarre W."/>
            <person name="Wong E."/>
            <person name="Huang K."/>
            <person name="Tropini C."/>
            <person name="Ng K."/>
            <person name="Yu B."/>
        </authorList>
    </citation>
    <scope>NUCLEOTIDE SEQUENCE [LARGE SCALE GENOMIC DNA]</scope>
    <source>
        <strain evidence="8 9">NM62_B4-13</strain>
    </source>
</reference>
<accession>A0A4S2D049</accession>
<keyword evidence="5 6" id="KW-0472">Membrane</keyword>
<evidence type="ECO:0000256" key="4">
    <source>
        <dbReference type="ARBA" id="ARBA00022989"/>
    </source>
</evidence>
<dbReference type="Pfam" id="PF00482">
    <property type="entry name" value="T2SSF"/>
    <property type="match status" value="1"/>
</dbReference>
<evidence type="ECO:0000313" key="9">
    <source>
        <dbReference type="Proteomes" id="UP000306631"/>
    </source>
</evidence>
<dbReference type="PANTHER" id="PTHR35007:SF2">
    <property type="entry name" value="PILUS ASSEMBLE PROTEIN"/>
    <property type="match status" value="1"/>
</dbReference>
<evidence type="ECO:0000256" key="6">
    <source>
        <dbReference type="SAM" id="Phobius"/>
    </source>
</evidence>
<evidence type="ECO:0000256" key="5">
    <source>
        <dbReference type="ARBA" id="ARBA00023136"/>
    </source>
</evidence>
<dbReference type="RefSeq" id="WP_136004908.1">
    <property type="nucleotide sequence ID" value="NZ_SRYW01000007.1"/>
</dbReference>
<dbReference type="GO" id="GO:0005886">
    <property type="term" value="C:plasma membrane"/>
    <property type="evidence" value="ECO:0007669"/>
    <property type="project" value="UniProtKB-SubCell"/>
</dbReference>
<dbReference type="InterPro" id="IPR018076">
    <property type="entry name" value="T2SS_GspF_dom"/>
</dbReference>
<gene>
    <name evidence="8" type="ORF">E5352_10200</name>
</gene>
<evidence type="ECO:0000259" key="7">
    <source>
        <dbReference type="Pfam" id="PF00482"/>
    </source>
</evidence>
<evidence type="ECO:0000256" key="1">
    <source>
        <dbReference type="ARBA" id="ARBA00004651"/>
    </source>
</evidence>
<dbReference type="EMBL" id="SRYW01000007">
    <property type="protein sequence ID" value="TGY34231.1"/>
    <property type="molecule type" value="Genomic_DNA"/>
</dbReference>
<dbReference type="InterPro" id="IPR042094">
    <property type="entry name" value="T2SS_GspF_sf"/>
</dbReference>
<evidence type="ECO:0000313" key="8">
    <source>
        <dbReference type="EMBL" id="TGY34231.1"/>
    </source>
</evidence>